<reference evidence="4 5" key="1">
    <citation type="journal article" date="2015" name="BMC Genomics">
        <title>The genome of the truffle-parasite Tolypocladium ophioglossoides and the evolution of antifungal peptaibiotics.</title>
        <authorList>
            <person name="Quandt C.A."/>
            <person name="Bushley K.E."/>
            <person name="Spatafora J.W."/>
        </authorList>
    </citation>
    <scope>NUCLEOTIDE SEQUENCE [LARGE SCALE GENOMIC DNA]</scope>
    <source>
        <strain evidence="4 5">CBS 100239</strain>
    </source>
</reference>
<sequence>MLLSCLVFFAAAAGVVHSQACPAHARTKPVADNTAITTDEGQHDTVLSPVLNPKADPTNLQNIVPSTNVSLNWGSQSSGLVHVSLEMNHPTVLLEEIGAIAAVDCEAASVTITFSRADAFHEAVAGWSADDGFVLVTNHLGNCDADKERGVFLAQGITSDSNTLTVVALGEKTDIKSTAGLTEISFSSIPVHSKRATNLDVNGLTLAHSLSLPHATKLYSYHHDPNVDVHVTADSAALSMGATFSGKLRYSIFKAKLHEMSFDIDAHASVDLVLTTSLTTEFNTTFTYGAPPLTYSIVKVPGIVSLGPALDIAIGVYLAADAGVSVTTNLGAEIANGNFHLDFLDQSRSSATGWKPTFHAAANISEHAAVAIDPYVDITAKLDFQLLGGLVDLSGGMTARPRFNNDFTLNGNQHVNDVNDVNNLNGTWHRQDKGRTHAVARSQGEFAGCAQGLGIKSGFEFSVIAFVTQWWKKTIYSVDVPIADKCYSWA</sequence>
<evidence type="ECO:0000313" key="4">
    <source>
        <dbReference type="EMBL" id="KND87082.1"/>
    </source>
</evidence>
<feature type="domain" description="DUF7029" evidence="2">
    <location>
        <begin position="85"/>
        <end position="180"/>
    </location>
</feature>
<dbReference type="InterPro" id="IPR054293">
    <property type="entry name" value="DUF7029"/>
</dbReference>
<gene>
    <name evidence="4" type="ORF">TOPH_08253</name>
</gene>
<dbReference type="Pfam" id="PF23865">
    <property type="entry name" value="DUF7223"/>
    <property type="match status" value="1"/>
</dbReference>
<evidence type="ECO:0000259" key="2">
    <source>
        <dbReference type="Pfam" id="PF22974"/>
    </source>
</evidence>
<name>A0A0L0MZ23_TOLOC</name>
<comment type="caution">
    <text evidence="4">The sequence shown here is derived from an EMBL/GenBank/DDBJ whole genome shotgun (WGS) entry which is preliminary data.</text>
</comment>
<dbReference type="OrthoDB" id="160645at2759"/>
<accession>A0A0L0MZ23</accession>
<evidence type="ECO:0008006" key="6">
    <source>
        <dbReference type="Google" id="ProtNLM"/>
    </source>
</evidence>
<keyword evidence="5" id="KW-1185">Reference proteome</keyword>
<organism evidence="4 5">
    <name type="scientific">Tolypocladium ophioglossoides (strain CBS 100239)</name>
    <name type="common">Snaketongue truffleclub</name>
    <name type="synonym">Elaphocordyceps ophioglossoides</name>
    <dbReference type="NCBI Taxonomy" id="1163406"/>
    <lineage>
        <taxon>Eukaryota</taxon>
        <taxon>Fungi</taxon>
        <taxon>Dikarya</taxon>
        <taxon>Ascomycota</taxon>
        <taxon>Pezizomycotina</taxon>
        <taxon>Sordariomycetes</taxon>
        <taxon>Hypocreomycetidae</taxon>
        <taxon>Hypocreales</taxon>
        <taxon>Ophiocordycipitaceae</taxon>
        <taxon>Tolypocladium</taxon>
    </lineage>
</organism>
<evidence type="ECO:0000256" key="1">
    <source>
        <dbReference type="SAM" id="SignalP"/>
    </source>
</evidence>
<dbReference type="AlphaFoldDB" id="A0A0L0MZ23"/>
<dbReference type="STRING" id="1163406.A0A0L0MZ23"/>
<feature type="chain" id="PRO_5005544575" description="Isoamyl alcohol oxidase" evidence="1">
    <location>
        <begin position="19"/>
        <end position="490"/>
    </location>
</feature>
<dbReference type="Pfam" id="PF22974">
    <property type="entry name" value="DUF7029"/>
    <property type="match status" value="1"/>
</dbReference>
<dbReference type="EMBL" id="LFRF01000042">
    <property type="protein sequence ID" value="KND87082.1"/>
    <property type="molecule type" value="Genomic_DNA"/>
</dbReference>
<feature type="signal peptide" evidence="1">
    <location>
        <begin position="1"/>
        <end position="18"/>
    </location>
</feature>
<feature type="domain" description="DUF7223" evidence="3">
    <location>
        <begin position="263"/>
        <end position="388"/>
    </location>
</feature>
<evidence type="ECO:0000313" key="5">
    <source>
        <dbReference type="Proteomes" id="UP000036947"/>
    </source>
</evidence>
<evidence type="ECO:0000259" key="3">
    <source>
        <dbReference type="Pfam" id="PF23865"/>
    </source>
</evidence>
<keyword evidence="1" id="KW-0732">Signal</keyword>
<dbReference type="Proteomes" id="UP000036947">
    <property type="component" value="Unassembled WGS sequence"/>
</dbReference>
<protein>
    <recommendedName>
        <fullName evidence="6">Isoamyl alcohol oxidase</fullName>
    </recommendedName>
</protein>
<proteinExistence type="predicted"/>
<dbReference type="InterPro" id="IPR055647">
    <property type="entry name" value="DUF7223"/>
</dbReference>